<dbReference type="PRINTS" id="PR00032">
    <property type="entry name" value="HTHARAC"/>
</dbReference>
<dbReference type="PROSITE" id="PS01124">
    <property type="entry name" value="HTH_ARAC_FAMILY_2"/>
    <property type="match status" value="1"/>
</dbReference>
<dbReference type="Gene3D" id="1.10.10.60">
    <property type="entry name" value="Homeodomain-like"/>
    <property type="match status" value="1"/>
</dbReference>
<dbReference type="SUPFAM" id="SSF51215">
    <property type="entry name" value="Regulatory protein AraC"/>
    <property type="match status" value="1"/>
</dbReference>
<feature type="domain" description="HTH araC/xylS-type" evidence="4">
    <location>
        <begin position="171"/>
        <end position="269"/>
    </location>
</feature>
<protein>
    <submittedName>
        <fullName evidence="5">Helix-turn-helix domain-containing protein</fullName>
    </submittedName>
</protein>
<gene>
    <name evidence="5" type="ORF">ACFSR3_03885</name>
</gene>
<dbReference type="SUPFAM" id="SSF46689">
    <property type="entry name" value="Homeodomain-like"/>
    <property type="match status" value="1"/>
</dbReference>
<dbReference type="InterPro" id="IPR037923">
    <property type="entry name" value="HTH-like"/>
</dbReference>
<organism evidence="5 6">
    <name type="scientific">Flavobacterium suzhouense</name>
    <dbReference type="NCBI Taxonomy" id="1529638"/>
    <lineage>
        <taxon>Bacteria</taxon>
        <taxon>Pseudomonadati</taxon>
        <taxon>Bacteroidota</taxon>
        <taxon>Flavobacteriia</taxon>
        <taxon>Flavobacteriales</taxon>
        <taxon>Flavobacteriaceae</taxon>
        <taxon>Flavobacterium</taxon>
    </lineage>
</organism>
<dbReference type="Pfam" id="PF12833">
    <property type="entry name" value="HTH_18"/>
    <property type="match status" value="1"/>
</dbReference>
<dbReference type="InterPro" id="IPR020449">
    <property type="entry name" value="Tscrpt_reg_AraC-type_HTH"/>
</dbReference>
<evidence type="ECO:0000256" key="2">
    <source>
        <dbReference type="ARBA" id="ARBA00023125"/>
    </source>
</evidence>
<keyword evidence="1" id="KW-0805">Transcription regulation</keyword>
<dbReference type="PROSITE" id="PS00041">
    <property type="entry name" value="HTH_ARAC_FAMILY_1"/>
    <property type="match status" value="1"/>
</dbReference>
<dbReference type="PANTHER" id="PTHR43280:SF32">
    <property type="entry name" value="TRANSCRIPTIONAL REGULATORY PROTEIN"/>
    <property type="match status" value="1"/>
</dbReference>
<evidence type="ECO:0000256" key="1">
    <source>
        <dbReference type="ARBA" id="ARBA00023015"/>
    </source>
</evidence>
<keyword evidence="2" id="KW-0238">DNA-binding</keyword>
<evidence type="ECO:0000259" key="4">
    <source>
        <dbReference type="PROSITE" id="PS01124"/>
    </source>
</evidence>
<dbReference type="SMART" id="SM00342">
    <property type="entry name" value="HTH_ARAC"/>
    <property type="match status" value="1"/>
</dbReference>
<dbReference type="InterPro" id="IPR018060">
    <property type="entry name" value="HTH_AraC"/>
</dbReference>
<evidence type="ECO:0000313" key="5">
    <source>
        <dbReference type="EMBL" id="MFD2601184.1"/>
    </source>
</evidence>
<comment type="caution">
    <text evidence="5">The sequence shown here is derived from an EMBL/GenBank/DDBJ whole genome shotgun (WGS) entry which is preliminary data.</text>
</comment>
<sequence>MDQLFKIYRLTPEETLRIATLPNNPHNHDYEELIIAMEGELEHFIDFDTNTYAAPFVSFITKGKVHRVKPALKDGKCDMWVVRFKSEFIPEITFSLYSFYHNYATITTQKDDCFNRLVTLCEMMDREYNMPQPNLSIIKHLLSALFMMIENERKKADPENDLLKTNSITFKNFLALLENNFRRPEGVDFYAEKLFMSARNLNLICQQIMQKSVSELIETRKLIEAKNLLIYTDKTVSEIGFELGYNEKAYFTRVFKKRTGQTPTEFKEDMQKLIS</sequence>
<reference evidence="6" key="1">
    <citation type="journal article" date="2019" name="Int. J. Syst. Evol. Microbiol.">
        <title>The Global Catalogue of Microorganisms (GCM) 10K type strain sequencing project: providing services to taxonomists for standard genome sequencing and annotation.</title>
        <authorList>
            <consortium name="The Broad Institute Genomics Platform"/>
            <consortium name="The Broad Institute Genome Sequencing Center for Infectious Disease"/>
            <person name="Wu L."/>
            <person name="Ma J."/>
        </authorList>
    </citation>
    <scope>NUCLEOTIDE SEQUENCE [LARGE SCALE GENOMIC DNA]</scope>
    <source>
        <strain evidence="6">KCTC 42107</strain>
    </source>
</reference>
<keyword evidence="3" id="KW-0804">Transcription</keyword>
<evidence type="ECO:0000313" key="6">
    <source>
        <dbReference type="Proteomes" id="UP001597480"/>
    </source>
</evidence>
<dbReference type="PANTHER" id="PTHR43280">
    <property type="entry name" value="ARAC-FAMILY TRANSCRIPTIONAL REGULATOR"/>
    <property type="match status" value="1"/>
</dbReference>
<dbReference type="InterPro" id="IPR014710">
    <property type="entry name" value="RmlC-like_jellyroll"/>
</dbReference>
<evidence type="ECO:0000256" key="3">
    <source>
        <dbReference type="ARBA" id="ARBA00023163"/>
    </source>
</evidence>
<dbReference type="Gene3D" id="2.60.120.10">
    <property type="entry name" value="Jelly Rolls"/>
    <property type="match status" value="1"/>
</dbReference>
<dbReference type="EMBL" id="JBHUMD010000005">
    <property type="protein sequence ID" value="MFD2601184.1"/>
    <property type="molecule type" value="Genomic_DNA"/>
</dbReference>
<dbReference type="RefSeq" id="WP_379819808.1">
    <property type="nucleotide sequence ID" value="NZ_JBHUMD010000005.1"/>
</dbReference>
<dbReference type="Proteomes" id="UP001597480">
    <property type="component" value="Unassembled WGS sequence"/>
</dbReference>
<dbReference type="InterPro" id="IPR009057">
    <property type="entry name" value="Homeodomain-like_sf"/>
</dbReference>
<name>A0ABW5NSZ7_9FLAO</name>
<dbReference type="InterPro" id="IPR018062">
    <property type="entry name" value="HTH_AraC-typ_CS"/>
</dbReference>
<keyword evidence="6" id="KW-1185">Reference proteome</keyword>
<proteinExistence type="predicted"/>
<accession>A0ABW5NSZ7</accession>